<dbReference type="EMBL" id="BNAF01000008">
    <property type="protein sequence ID" value="GHE39828.1"/>
    <property type="molecule type" value="Genomic_DNA"/>
</dbReference>
<proteinExistence type="predicted"/>
<keyword evidence="2" id="KW-1185">Reference proteome</keyword>
<protein>
    <recommendedName>
        <fullName evidence="3">Nucleotidyltransferase</fullName>
    </recommendedName>
</protein>
<name>A0ABQ3HZX5_9SPHI</name>
<evidence type="ECO:0000313" key="2">
    <source>
        <dbReference type="Proteomes" id="UP000620550"/>
    </source>
</evidence>
<dbReference type="Pfam" id="PF14907">
    <property type="entry name" value="NTP_transf_5"/>
    <property type="match status" value="1"/>
</dbReference>
<sequence>MGEERIQHAFFCLLRLGLWEARQEHPAACFPLETLQWERLYQLAINHTVEGVLFDGLQKLPTEFLPDKTLRLRWTVRVDAIERRNLWMNKIIAAQTRVFKQQQIQPVLLKGQGLAQCYPNPNRRICGDIDWYIADKASYTRLYALFRSRNLNPEKQAGFSFSVLWNKCDTELHARLLDIHNPFLNRYLKRLEKQEQPHRQAMVLDGETIVLPSAALTLVQVNAHILKHLLSFGIGIRQLCDSARVCWQYGPALDGQRLKRLYEKLGIRKWIDLLHLVLVKYMGLDARLLPFPLPEGLEADWMMQEILTAGNFGFHDERVDLAREEATNGRVDSFKRWRRNFRLYVRYAPYETCFFPFVQYYSRFLK</sequence>
<dbReference type="RefSeq" id="WP_189626904.1">
    <property type="nucleotide sequence ID" value="NZ_BNAF01000008.1"/>
</dbReference>
<dbReference type="Proteomes" id="UP000620550">
    <property type="component" value="Unassembled WGS sequence"/>
</dbReference>
<comment type="caution">
    <text evidence="1">The sequence shown here is derived from an EMBL/GenBank/DDBJ whole genome shotgun (WGS) entry which is preliminary data.</text>
</comment>
<organism evidence="1 2">
    <name type="scientific">Sphingobacterium griseoflavum</name>
    <dbReference type="NCBI Taxonomy" id="1474952"/>
    <lineage>
        <taxon>Bacteria</taxon>
        <taxon>Pseudomonadati</taxon>
        <taxon>Bacteroidota</taxon>
        <taxon>Sphingobacteriia</taxon>
        <taxon>Sphingobacteriales</taxon>
        <taxon>Sphingobacteriaceae</taxon>
        <taxon>Sphingobacterium</taxon>
    </lineage>
</organism>
<gene>
    <name evidence="1" type="ORF">GCM10017764_23950</name>
</gene>
<dbReference type="InterPro" id="IPR039498">
    <property type="entry name" value="NTP_transf_5"/>
</dbReference>
<reference evidence="2" key="1">
    <citation type="journal article" date="2019" name="Int. J. Syst. Evol. Microbiol.">
        <title>The Global Catalogue of Microorganisms (GCM) 10K type strain sequencing project: providing services to taxonomists for standard genome sequencing and annotation.</title>
        <authorList>
            <consortium name="The Broad Institute Genomics Platform"/>
            <consortium name="The Broad Institute Genome Sequencing Center for Infectious Disease"/>
            <person name="Wu L."/>
            <person name="Ma J."/>
        </authorList>
    </citation>
    <scope>NUCLEOTIDE SEQUENCE [LARGE SCALE GENOMIC DNA]</scope>
    <source>
        <strain evidence="2">CGMCC 1.12966</strain>
    </source>
</reference>
<evidence type="ECO:0008006" key="3">
    <source>
        <dbReference type="Google" id="ProtNLM"/>
    </source>
</evidence>
<evidence type="ECO:0000313" key="1">
    <source>
        <dbReference type="EMBL" id="GHE39828.1"/>
    </source>
</evidence>
<accession>A0ABQ3HZX5</accession>